<dbReference type="GO" id="GO:0004175">
    <property type="term" value="F:endopeptidase activity"/>
    <property type="evidence" value="ECO:0007669"/>
    <property type="project" value="UniProtKB-ARBA"/>
</dbReference>
<protein>
    <submittedName>
        <fullName evidence="3">CPBP family intramembrane metalloprotease</fullName>
    </submittedName>
</protein>
<sequence>MKSAVMNWKTQDNWTWKEFAALLLLEFGFVIGVIKFVVAPMYTEWLSNELYSGTLMGLTIAVVLLLGVYVIALRPQKLSWSEVGLRSFPAKDWWRIIGWTLLYLVGSVIVMEMSVLLVGNSYDNSKTEAMQQNVTVLAVSISFITAAIISPIYEEIFYRGFLYRWLRTRLGIGGGILISSLIFTIIHIPTYNAMPVNFLCGVITAWAYERTNSIWPAIIIHSVLNAIAVLLTSLG</sequence>
<dbReference type="PANTHER" id="PTHR36435">
    <property type="entry name" value="SLR1288 PROTEIN"/>
    <property type="match status" value="1"/>
</dbReference>
<keyword evidence="1" id="KW-0472">Membrane</keyword>
<dbReference type="PANTHER" id="PTHR36435:SF1">
    <property type="entry name" value="CAAX AMINO TERMINAL PROTEASE FAMILY PROTEIN"/>
    <property type="match status" value="1"/>
</dbReference>
<feature type="transmembrane region" description="Helical" evidence="1">
    <location>
        <begin position="130"/>
        <end position="149"/>
    </location>
</feature>
<evidence type="ECO:0000313" key="3">
    <source>
        <dbReference type="EMBL" id="TVX91737.1"/>
    </source>
</evidence>
<gene>
    <name evidence="3" type="ORF">FPZ44_00890</name>
</gene>
<dbReference type="GO" id="GO:0080120">
    <property type="term" value="P:CAAX-box protein maturation"/>
    <property type="evidence" value="ECO:0007669"/>
    <property type="project" value="UniProtKB-ARBA"/>
</dbReference>
<keyword evidence="4" id="KW-1185">Reference proteome</keyword>
<dbReference type="AlphaFoldDB" id="A0A559IVS7"/>
<evidence type="ECO:0000313" key="4">
    <source>
        <dbReference type="Proteomes" id="UP000318102"/>
    </source>
</evidence>
<feature type="domain" description="CAAX prenyl protease 2/Lysostaphin resistance protein A-like" evidence="2">
    <location>
        <begin position="141"/>
        <end position="227"/>
    </location>
</feature>
<feature type="transmembrane region" description="Helical" evidence="1">
    <location>
        <begin position="50"/>
        <end position="72"/>
    </location>
</feature>
<dbReference type="OrthoDB" id="9782250at2"/>
<dbReference type="InterPro" id="IPR003675">
    <property type="entry name" value="Rce1/LyrA-like_dom"/>
</dbReference>
<keyword evidence="3" id="KW-0645">Protease</keyword>
<proteinExistence type="predicted"/>
<feature type="transmembrane region" description="Helical" evidence="1">
    <location>
        <begin position="93"/>
        <end position="118"/>
    </location>
</feature>
<evidence type="ECO:0000259" key="2">
    <source>
        <dbReference type="Pfam" id="PF02517"/>
    </source>
</evidence>
<keyword evidence="3" id="KW-0482">Metalloprotease</keyword>
<dbReference type="GO" id="GO:0008237">
    <property type="term" value="F:metallopeptidase activity"/>
    <property type="evidence" value="ECO:0007669"/>
    <property type="project" value="UniProtKB-KW"/>
</dbReference>
<feature type="transmembrane region" description="Helical" evidence="1">
    <location>
        <begin position="20"/>
        <end position="38"/>
    </location>
</feature>
<dbReference type="RefSeq" id="WP_144986527.1">
    <property type="nucleotide sequence ID" value="NZ_VNJK01000001.1"/>
</dbReference>
<accession>A0A559IVS7</accession>
<dbReference type="Pfam" id="PF02517">
    <property type="entry name" value="Rce1-like"/>
    <property type="match status" value="1"/>
</dbReference>
<keyword evidence="3" id="KW-0378">Hydrolase</keyword>
<feature type="transmembrane region" description="Helical" evidence="1">
    <location>
        <begin position="214"/>
        <end position="234"/>
    </location>
</feature>
<organism evidence="3 4">
    <name type="scientific">Paenibacillus agilis</name>
    <dbReference type="NCBI Taxonomy" id="3020863"/>
    <lineage>
        <taxon>Bacteria</taxon>
        <taxon>Bacillati</taxon>
        <taxon>Bacillota</taxon>
        <taxon>Bacilli</taxon>
        <taxon>Bacillales</taxon>
        <taxon>Paenibacillaceae</taxon>
        <taxon>Paenibacillus</taxon>
    </lineage>
</organism>
<reference evidence="3 4" key="1">
    <citation type="submission" date="2019-07" db="EMBL/GenBank/DDBJ databases">
        <authorList>
            <person name="Kim J."/>
        </authorList>
    </citation>
    <scope>NUCLEOTIDE SEQUENCE [LARGE SCALE GENOMIC DNA]</scope>
    <source>
        <strain evidence="3 4">N4</strain>
    </source>
</reference>
<dbReference type="EMBL" id="VNJK01000001">
    <property type="protein sequence ID" value="TVX91737.1"/>
    <property type="molecule type" value="Genomic_DNA"/>
</dbReference>
<comment type="caution">
    <text evidence="3">The sequence shown here is derived from an EMBL/GenBank/DDBJ whole genome shotgun (WGS) entry which is preliminary data.</text>
</comment>
<name>A0A559IVS7_9BACL</name>
<dbReference type="InterPro" id="IPR052710">
    <property type="entry name" value="CAAX_protease"/>
</dbReference>
<feature type="transmembrane region" description="Helical" evidence="1">
    <location>
        <begin position="170"/>
        <end position="194"/>
    </location>
</feature>
<evidence type="ECO:0000256" key="1">
    <source>
        <dbReference type="SAM" id="Phobius"/>
    </source>
</evidence>
<keyword evidence="1" id="KW-1133">Transmembrane helix</keyword>
<keyword evidence="1" id="KW-0812">Transmembrane</keyword>
<dbReference type="Proteomes" id="UP000318102">
    <property type="component" value="Unassembled WGS sequence"/>
</dbReference>